<proteinExistence type="predicted"/>
<dbReference type="PANTHER" id="PTHR47429">
    <property type="entry name" value="PROTEIN TWIN LOV 1"/>
    <property type="match status" value="1"/>
</dbReference>
<feature type="domain" description="PAS" evidence="4">
    <location>
        <begin position="29"/>
        <end position="91"/>
    </location>
</feature>
<dbReference type="InterPro" id="IPR000014">
    <property type="entry name" value="PAS"/>
</dbReference>
<dbReference type="Gene3D" id="3.30.450.20">
    <property type="entry name" value="PAS domain"/>
    <property type="match status" value="1"/>
</dbReference>
<dbReference type="EMBL" id="CP032485">
    <property type="protein sequence ID" value="QDH25300.1"/>
    <property type="molecule type" value="Genomic_DNA"/>
</dbReference>
<dbReference type="Proteomes" id="UP000317214">
    <property type="component" value="Chromosome"/>
</dbReference>
<gene>
    <name evidence="5" type="ORF">D5366_08860</name>
</gene>
<evidence type="ECO:0000313" key="6">
    <source>
        <dbReference type="Proteomes" id="UP000317214"/>
    </source>
</evidence>
<evidence type="ECO:0000256" key="3">
    <source>
        <dbReference type="ARBA" id="ARBA00022991"/>
    </source>
</evidence>
<dbReference type="PANTHER" id="PTHR47429:SF2">
    <property type="entry name" value="PROTEIN TWIN LOV 1"/>
    <property type="match status" value="1"/>
</dbReference>
<name>A0A4Y6V9F9_9PROT</name>
<dbReference type="RefSeq" id="WP_141493151.1">
    <property type="nucleotide sequence ID" value="NZ_CP032485.1"/>
</dbReference>
<keyword evidence="2" id="KW-0288">FMN</keyword>
<dbReference type="InterPro" id="IPR035965">
    <property type="entry name" value="PAS-like_dom_sf"/>
</dbReference>
<dbReference type="OrthoDB" id="7991996at2"/>
<accession>A0A4Y6V9F9</accession>
<dbReference type="CDD" id="cd00130">
    <property type="entry name" value="PAS"/>
    <property type="match status" value="1"/>
</dbReference>
<reference evidence="5 6" key="1">
    <citation type="submission" date="2018-09" db="EMBL/GenBank/DDBJ databases">
        <title>The complete genome sequence of Neokomagataea tanensis NBRC 106556(T).</title>
        <authorList>
            <person name="Chua K.-O."/>
            <person name="See-Too W.-S."/>
            <person name="Hong K.-W."/>
            <person name="Yin W.-F."/>
            <person name="Chan K.-G."/>
        </authorList>
    </citation>
    <scope>NUCLEOTIDE SEQUENCE [LARGE SCALE GENOMIC DNA]</scope>
    <source>
        <strain evidence="6">AH13 \ NBRC 106556</strain>
    </source>
</reference>
<organism evidence="5 6">
    <name type="scientific">Neokomagataea tanensis</name>
    <dbReference type="NCBI Taxonomy" id="661191"/>
    <lineage>
        <taxon>Bacteria</taxon>
        <taxon>Pseudomonadati</taxon>
        <taxon>Pseudomonadota</taxon>
        <taxon>Alphaproteobacteria</taxon>
        <taxon>Acetobacterales</taxon>
        <taxon>Acetobacteraceae</taxon>
        <taxon>Neokomagataea</taxon>
    </lineage>
</organism>
<evidence type="ECO:0000259" key="4">
    <source>
        <dbReference type="PROSITE" id="PS50112"/>
    </source>
</evidence>
<keyword evidence="6" id="KW-1185">Reference proteome</keyword>
<evidence type="ECO:0000256" key="2">
    <source>
        <dbReference type="ARBA" id="ARBA00022643"/>
    </source>
</evidence>
<protein>
    <submittedName>
        <fullName evidence="5">PAS domain-containing protein</fullName>
    </submittedName>
</protein>
<keyword evidence="3" id="KW-0157">Chromophore</keyword>
<evidence type="ECO:0000313" key="5">
    <source>
        <dbReference type="EMBL" id="QDH25300.1"/>
    </source>
</evidence>
<dbReference type="SUPFAM" id="SSF55785">
    <property type="entry name" value="PYP-like sensor domain (PAS domain)"/>
    <property type="match status" value="1"/>
</dbReference>
<sequence length="182" mass="20408">MSLPPQLLKYCESATVAISLASTEYGEPLLYVNPSFEQLTGYNGTELYGKNCRLLQKNSPNTENRKKIRDFINNDDIESIRTPLINFKKDNTPFVNLLFMSKLKNSIGKTEFLFASQFNVSHTYPNMISNYENNLENTLTNIPSIIRNNNLILSGSLSVVANAAATIAQAKIMLDQIDASYI</sequence>
<dbReference type="NCBIfam" id="TIGR00229">
    <property type="entry name" value="sensory_box"/>
    <property type="match status" value="1"/>
</dbReference>
<dbReference type="PROSITE" id="PS50112">
    <property type="entry name" value="PAS"/>
    <property type="match status" value="1"/>
</dbReference>
<evidence type="ECO:0000256" key="1">
    <source>
        <dbReference type="ARBA" id="ARBA00022630"/>
    </source>
</evidence>
<dbReference type="AlphaFoldDB" id="A0A4Y6V9F9"/>
<keyword evidence="1" id="KW-0285">Flavoprotein</keyword>
<dbReference type="Pfam" id="PF13426">
    <property type="entry name" value="PAS_9"/>
    <property type="match status" value="1"/>
</dbReference>
<dbReference type="KEGG" id="ntn:D5366_08860"/>